<name>A0ABX2LZF0_9BURK</name>
<gene>
    <name evidence="2" type="ORF">HNO84_19725</name>
</gene>
<dbReference type="EMBL" id="JABFMT010000029">
    <property type="protein sequence ID" value="NUU03847.1"/>
    <property type="molecule type" value="Genomic_DNA"/>
</dbReference>
<feature type="transmembrane region" description="Helical" evidence="1">
    <location>
        <begin position="121"/>
        <end position="140"/>
    </location>
</feature>
<sequence>MIERLKSQSQALKQSIVQSVINIITFCLVKIVESLPQDIQQLVWNKIRRGYRKQKFVWLFMGRSYRIYYFAFAMTLIYVVVILLSPRSHLVPWLLFGCAPLYAAGMVTWSVPMIQKFGSAWWGKWVFIVANAFVLVFSTVKAREVVQQALLFPPQYFDLTVTLVTLVTYIPAALVVSMFVIGGLAVPFILLWLAAELIPMAMASMLHSPILFPVPPSRVGRRARTRILKLIFAIAGATSILFFAQGVLGYATKILNGGGTAIRMFAYRADFQPSGRYPGVQCEGKTRLMDNGVIAVATLTDDDVVIERKMFPEKPDLAIDCSIGQ</sequence>
<protein>
    <submittedName>
        <fullName evidence="2">Uncharacterized protein</fullName>
    </submittedName>
</protein>
<comment type="caution">
    <text evidence="2">The sequence shown here is derived from an EMBL/GenBank/DDBJ whole genome shotgun (WGS) entry which is preliminary data.</text>
</comment>
<accession>A0ABX2LZF0</accession>
<feature type="transmembrane region" description="Helical" evidence="1">
    <location>
        <begin position="227"/>
        <end position="248"/>
    </location>
</feature>
<keyword evidence="1" id="KW-0472">Membrane</keyword>
<dbReference type="Proteomes" id="UP000536746">
    <property type="component" value="Unassembled WGS sequence"/>
</dbReference>
<evidence type="ECO:0000313" key="2">
    <source>
        <dbReference type="EMBL" id="NUU03847.1"/>
    </source>
</evidence>
<evidence type="ECO:0000313" key="3">
    <source>
        <dbReference type="Proteomes" id="UP000536746"/>
    </source>
</evidence>
<evidence type="ECO:0000256" key="1">
    <source>
        <dbReference type="SAM" id="Phobius"/>
    </source>
</evidence>
<reference evidence="2 3" key="1">
    <citation type="journal article" date="2020" name="Front. Plant Sci.">
        <title>Isolation of Rhizosphere Bacteria That Improve Quality and Water Stress Tolerance in Greenhouse Ornamentals.</title>
        <authorList>
            <person name="Nordstedt N.P."/>
            <person name="Jones M.L."/>
        </authorList>
    </citation>
    <scope>NUCLEOTIDE SEQUENCE [LARGE SCALE GENOMIC DNA]</scope>
    <source>
        <strain evidence="2 3">C6C2</strain>
    </source>
</reference>
<dbReference type="RefSeq" id="WP_175354821.1">
    <property type="nucleotide sequence ID" value="NZ_JABFMT010000029.1"/>
</dbReference>
<keyword evidence="3" id="KW-1185">Reference proteome</keyword>
<feature type="transmembrane region" description="Helical" evidence="1">
    <location>
        <begin position="160"/>
        <end position="181"/>
    </location>
</feature>
<feature type="transmembrane region" description="Helical" evidence="1">
    <location>
        <begin position="90"/>
        <end position="109"/>
    </location>
</feature>
<keyword evidence="1" id="KW-1133">Transmembrane helix</keyword>
<keyword evidence="1" id="KW-0812">Transmembrane</keyword>
<feature type="transmembrane region" description="Helical" evidence="1">
    <location>
        <begin position="67"/>
        <end position="84"/>
    </location>
</feature>
<proteinExistence type="predicted"/>
<organism evidence="2 3">
    <name type="scientific">Herbaspirillum robiniae</name>
    <dbReference type="NCBI Taxonomy" id="2014887"/>
    <lineage>
        <taxon>Bacteria</taxon>
        <taxon>Pseudomonadati</taxon>
        <taxon>Pseudomonadota</taxon>
        <taxon>Betaproteobacteria</taxon>
        <taxon>Burkholderiales</taxon>
        <taxon>Oxalobacteraceae</taxon>
        <taxon>Herbaspirillum</taxon>
    </lineage>
</organism>